<evidence type="ECO:0000256" key="1">
    <source>
        <dbReference type="ARBA" id="ARBA00023015"/>
    </source>
</evidence>
<evidence type="ECO:0000313" key="5">
    <source>
        <dbReference type="EMBL" id="EKU94021.1"/>
    </source>
</evidence>
<name>K9EDS5_9LACT</name>
<dbReference type="InterPro" id="IPR018060">
    <property type="entry name" value="HTH_AraC"/>
</dbReference>
<keyword evidence="3" id="KW-0804">Transcription</keyword>
<keyword evidence="2" id="KW-0238">DNA-binding</keyword>
<evidence type="ECO:0000256" key="2">
    <source>
        <dbReference type="ARBA" id="ARBA00023125"/>
    </source>
</evidence>
<dbReference type="RefSeq" id="WP_003777026.1">
    <property type="nucleotide sequence ID" value="NZ_JH992957.1"/>
</dbReference>
<dbReference type="OrthoDB" id="62429at2"/>
<dbReference type="Proteomes" id="UP000009875">
    <property type="component" value="Unassembled WGS sequence"/>
</dbReference>
<dbReference type="STRING" id="883081.HMPREF9698_00501"/>
<dbReference type="SMART" id="SM00342">
    <property type="entry name" value="HTH_ARAC"/>
    <property type="match status" value="1"/>
</dbReference>
<keyword evidence="1" id="KW-0805">Transcription regulation</keyword>
<dbReference type="SUPFAM" id="SSF46689">
    <property type="entry name" value="Homeodomain-like"/>
    <property type="match status" value="2"/>
</dbReference>
<dbReference type="eggNOG" id="COG2207">
    <property type="taxonomic scope" value="Bacteria"/>
</dbReference>
<dbReference type="InterPro" id="IPR020449">
    <property type="entry name" value="Tscrpt_reg_AraC-type_HTH"/>
</dbReference>
<reference evidence="5 6" key="1">
    <citation type="submission" date="2012-09" db="EMBL/GenBank/DDBJ databases">
        <title>The Genome Sequence of Alloiococcus otitis ATCC 51267.</title>
        <authorList>
            <consortium name="The Broad Institute Genome Sequencing Platform"/>
            <person name="Earl A."/>
            <person name="Ward D."/>
            <person name="Feldgarden M."/>
            <person name="Gevers D."/>
            <person name="Huys G."/>
            <person name="Walker B."/>
            <person name="Young S.K."/>
            <person name="Zeng Q."/>
            <person name="Gargeya S."/>
            <person name="Fitzgerald M."/>
            <person name="Haas B."/>
            <person name="Abouelleil A."/>
            <person name="Alvarado L."/>
            <person name="Arachchi H.M."/>
            <person name="Berlin A.M."/>
            <person name="Chapman S.B."/>
            <person name="Goldberg J."/>
            <person name="Griggs A."/>
            <person name="Gujja S."/>
            <person name="Hansen M."/>
            <person name="Howarth C."/>
            <person name="Imamovic A."/>
            <person name="Larimer J."/>
            <person name="McCowen C."/>
            <person name="Montmayeur A."/>
            <person name="Murphy C."/>
            <person name="Neiman D."/>
            <person name="Pearson M."/>
            <person name="Priest M."/>
            <person name="Roberts A."/>
            <person name="Saif S."/>
            <person name="Shea T."/>
            <person name="Sisk P."/>
            <person name="Sykes S."/>
            <person name="Wortman J."/>
            <person name="Nusbaum C."/>
            <person name="Birren B."/>
        </authorList>
    </citation>
    <scope>NUCLEOTIDE SEQUENCE [LARGE SCALE GENOMIC DNA]</scope>
    <source>
        <strain evidence="5 6">ATCC 51267</strain>
    </source>
</reference>
<evidence type="ECO:0000259" key="4">
    <source>
        <dbReference type="PROSITE" id="PS01124"/>
    </source>
</evidence>
<dbReference type="PANTHER" id="PTHR43280:SF28">
    <property type="entry name" value="HTH-TYPE TRANSCRIPTIONAL ACTIVATOR RHAS"/>
    <property type="match status" value="1"/>
</dbReference>
<dbReference type="PROSITE" id="PS01124">
    <property type="entry name" value="HTH_ARAC_FAMILY_2"/>
    <property type="match status" value="1"/>
</dbReference>
<dbReference type="PANTHER" id="PTHR43280">
    <property type="entry name" value="ARAC-FAMILY TRANSCRIPTIONAL REGULATOR"/>
    <property type="match status" value="1"/>
</dbReference>
<comment type="caution">
    <text evidence="5">The sequence shown here is derived from an EMBL/GenBank/DDBJ whole genome shotgun (WGS) entry which is preliminary data.</text>
</comment>
<evidence type="ECO:0000256" key="3">
    <source>
        <dbReference type="ARBA" id="ARBA00023163"/>
    </source>
</evidence>
<proteinExistence type="predicted"/>
<dbReference type="Pfam" id="PF12833">
    <property type="entry name" value="HTH_18"/>
    <property type="match status" value="1"/>
</dbReference>
<dbReference type="HOGENOM" id="CLU_036605_3_1_9"/>
<dbReference type="Gene3D" id="1.10.10.60">
    <property type="entry name" value="Homeodomain-like"/>
    <property type="match status" value="2"/>
</dbReference>
<dbReference type="GO" id="GO:0043565">
    <property type="term" value="F:sequence-specific DNA binding"/>
    <property type="evidence" value="ECO:0007669"/>
    <property type="project" value="InterPro"/>
</dbReference>
<accession>K9EDS5</accession>
<sequence>MANEYNLKTADQGGPDDLDRLEKLQELHQEAEGLHYRIENTLTDEITKGKLDLLNQTLDEVDTEKFIQQVADHSNDEMDVLRTVKNSIINMNTYSRIAAKNGGVLPLTLYLISERYSILIEKAQTIDYLIDHVFYKLPREYAQAVADYSTIGYSDIIKDIVYEISKELASNLTLKEIADRHKMHPVHLARKFKAETGMTFITYINEQRIALAMYYFHLDKYKLGQIVKLAGFNSHSYFTKVFKKSQGITPTKYKRLVLKAE</sequence>
<dbReference type="InterPro" id="IPR009057">
    <property type="entry name" value="Homeodomain-like_sf"/>
</dbReference>
<dbReference type="AlphaFoldDB" id="K9EDS5"/>
<protein>
    <recommendedName>
        <fullName evidence="4">HTH araC/xylS-type domain-containing protein</fullName>
    </recommendedName>
</protein>
<keyword evidence="6" id="KW-1185">Reference proteome</keyword>
<dbReference type="PRINTS" id="PR00032">
    <property type="entry name" value="HTHARAC"/>
</dbReference>
<evidence type="ECO:0000313" key="6">
    <source>
        <dbReference type="Proteomes" id="UP000009875"/>
    </source>
</evidence>
<dbReference type="EMBL" id="AGXA01000007">
    <property type="protein sequence ID" value="EKU94021.1"/>
    <property type="molecule type" value="Genomic_DNA"/>
</dbReference>
<gene>
    <name evidence="5" type="ORF">HMPREF9698_00501</name>
</gene>
<feature type="domain" description="HTH araC/xylS-type" evidence="4">
    <location>
        <begin position="158"/>
        <end position="256"/>
    </location>
</feature>
<dbReference type="GO" id="GO:0003700">
    <property type="term" value="F:DNA-binding transcription factor activity"/>
    <property type="evidence" value="ECO:0007669"/>
    <property type="project" value="InterPro"/>
</dbReference>
<organism evidence="5 6">
    <name type="scientific">Alloiococcus otitis ATCC 51267</name>
    <dbReference type="NCBI Taxonomy" id="883081"/>
    <lineage>
        <taxon>Bacteria</taxon>
        <taxon>Bacillati</taxon>
        <taxon>Bacillota</taxon>
        <taxon>Bacilli</taxon>
        <taxon>Lactobacillales</taxon>
        <taxon>Carnobacteriaceae</taxon>
        <taxon>Alloiococcus</taxon>
    </lineage>
</organism>